<protein>
    <submittedName>
        <fullName evidence="2">Uncharacterized protein</fullName>
    </submittedName>
</protein>
<dbReference type="AlphaFoldDB" id="A0AAN9HPD3"/>
<evidence type="ECO:0000256" key="1">
    <source>
        <dbReference type="SAM" id="Phobius"/>
    </source>
</evidence>
<feature type="transmembrane region" description="Helical" evidence="1">
    <location>
        <begin position="28"/>
        <end position="46"/>
    </location>
</feature>
<gene>
    <name evidence="2" type="ORF">RIF29_41439</name>
</gene>
<reference evidence="2 3" key="1">
    <citation type="submission" date="2024-01" db="EMBL/GenBank/DDBJ databases">
        <title>The genomes of 5 underutilized Papilionoideae crops provide insights into root nodulation and disease resistanc.</title>
        <authorList>
            <person name="Yuan L."/>
        </authorList>
    </citation>
    <scope>NUCLEOTIDE SEQUENCE [LARGE SCALE GENOMIC DNA]</scope>
    <source>
        <strain evidence="2">ZHUSHIDOU_FW_LH</strain>
        <tissue evidence="2">Leaf</tissue>
    </source>
</reference>
<comment type="caution">
    <text evidence="2">The sequence shown here is derived from an EMBL/GenBank/DDBJ whole genome shotgun (WGS) entry which is preliminary data.</text>
</comment>
<organism evidence="2 3">
    <name type="scientific">Crotalaria pallida</name>
    <name type="common">Smooth rattlebox</name>
    <name type="synonym">Crotalaria striata</name>
    <dbReference type="NCBI Taxonomy" id="3830"/>
    <lineage>
        <taxon>Eukaryota</taxon>
        <taxon>Viridiplantae</taxon>
        <taxon>Streptophyta</taxon>
        <taxon>Embryophyta</taxon>
        <taxon>Tracheophyta</taxon>
        <taxon>Spermatophyta</taxon>
        <taxon>Magnoliopsida</taxon>
        <taxon>eudicotyledons</taxon>
        <taxon>Gunneridae</taxon>
        <taxon>Pentapetalae</taxon>
        <taxon>rosids</taxon>
        <taxon>fabids</taxon>
        <taxon>Fabales</taxon>
        <taxon>Fabaceae</taxon>
        <taxon>Papilionoideae</taxon>
        <taxon>50 kb inversion clade</taxon>
        <taxon>genistoids sensu lato</taxon>
        <taxon>core genistoids</taxon>
        <taxon>Crotalarieae</taxon>
        <taxon>Crotalaria</taxon>
    </lineage>
</organism>
<name>A0AAN9HPD3_CROPI</name>
<evidence type="ECO:0000313" key="2">
    <source>
        <dbReference type="EMBL" id="KAK7246570.1"/>
    </source>
</evidence>
<keyword evidence="1" id="KW-0472">Membrane</keyword>
<evidence type="ECO:0000313" key="3">
    <source>
        <dbReference type="Proteomes" id="UP001372338"/>
    </source>
</evidence>
<dbReference type="Proteomes" id="UP001372338">
    <property type="component" value="Unassembled WGS sequence"/>
</dbReference>
<accession>A0AAN9HPD3</accession>
<sequence length="67" mass="7919">MHCLTLWGLLHFGLNGHFIVPINKCFGQVYVVVAYFYVTMYISFYVERNLSSIFLFKLIQLLLFYSS</sequence>
<proteinExistence type="predicted"/>
<keyword evidence="3" id="KW-1185">Reference proteome</keyword>
<dbReference type="EMBL" id="JAYWIO010000008">
    <property type="protein sequence ID" value="KAK7246570.1"/>
    <property type="molecule type" value="Genomic_DNA"/>
</dbReference>
<keyword evidence="1" id="KW-1133">Transmembrane helix</keyword>
<keyword evidence="1" id="KW-0812">Transmembrane</keyword>